<evidence type="ECO:0000256" key="3">
    <source>
        <dbReference type="ARBA" id="ARBA00022692"/>
    </source>
</evidence>
<evidence type="ECO:0000313" key="8">
    <source>
        <dbReference type="Proteomes" id="UP000714625"/>
    </source>
</evidence>
<evidence type="ECO:0000256" key="2">
    <source>
        <dbReference type="ARBA" id="ARBA00022475"/>
    </source>
</evidence>
<dbReference type="PANTHER" id="PTHR30250">
    <property type="entry name" value="PST FAMILY PREDICTED COLANIC ACID TRANSPORTER"/>
    <property type="match status" value="1"/>
</dbReference>
<evidence type="ECO:0000256" key="4">
    <source>
        <dbReference type="ARBA" id="ARBA00022989"/>
    </source>
</evidence>
<dbReference type="EMBL" id="AAXMUW010000150">
    <property type="protein sequence ID" value="EGQ9138353.1"/>
    <property type="molecule type" value="Genomic_DNA"/>
</dbReference>
<dbReference type="Proteomes" id="UP000714625">
    <property type="component" value="Unassembled WGS sequence"/>
</dbReference>
<feature type="transmembrane region" description="Helical" evidence="6">
    <location>
        <begin position="62"/>
        <end position="86"/>
    </location>
</feature>
<keyword evidence="2" id="KW-1003">Cell membrane</keyword>
<dbReference type="InterPro" id="IPR050833">
    <property type="entry name" value="Poly_Biosynth_Transport"/>
</dbReference>
<reference evidence="7" key="1">
    <citation type="submission" date="2019-11" db="EMBL/GenBank/DDBJ databases">
        <authorList>
            <consortium name="PulseNet: The National Subtyping Network for Foodborne Disease Surveillance"/>
            <person name="Tarr C.L."/>
            <person name="Trees E."/>
            <person name="Katz L.S."/>
            <person name="Carleton-Romer H.A."/>
            <person name="Stroika S."/>
            <person name="Kucerova Z."/>
            <person name="Roache K.F."/>
            <person name="Sabol A.L."/>
            <person name="Besser J."/>
            <person name="Gerner-Smidt P."/>
        </authorList>
    </citation>
    <scope>NUCLEOTIDE SEQUENCE</scope>
    <source>
        <strain evidence="7">PNUSAV001129</strain>
    </source>
</reference>
<gene>
    <name evidence="7" type="ORF">GHY86_25040</name>
</gene>
<keyword evidence="5 6" id="KW-0472">Membrane</keyword>
<name>A0AA36UXB1_VIBAL</name>
<comment type="caution">
    <text evidence="7">The sequence shown here is derived from an EMBL/GenBank/DDBJ whole genome shotgun (WGS) entry which is preliminary data.</text>
</comment>
<feature type="non-terminal residue" evidence="7">
    <location>
        <position position="161"/>
    </location>
</feature>
<evidence type="ECO:0000256" key="1">
    <source>
        <dbReference type="ARBA" id="ARBA00004651"/>
    </source>
</evidence>
<feature type="transmembrane region" description="Helical" evidence="6">
    <location>
        <begin position="124"/>
        <end position="144"/>
    </location>
</feature>
<organism evidence="7 8">
    <name type="scientific">Vibrio alginolyticus</name>
    <dbReference type="NCBI Taxonomy" id="663"/>
    <lineage>
        <taxon>Bacteria</taxon>
        <taxon>Pseudomonadati</taxon>
        <taxon>Pseudomonadota</taxon>
        <taxon>Gammaproteobacteria</taxon>
        <taxon>Vibrionales</taxon>
        <taxon>Vibrionaceae</taxon>
        <taxon>Vibrio</taxon>
    </lineage>
</organism>
<keyword evidence="3 6" id="KW-0812">Transmembrane</keyword>
<feature type="transmembrane region" description="Helical" evidence="6">
    <location>
        <begin position="20"/>
        <end position="41"/>
    </location>
</feature>
<dbReference type="PANTHER" id="PTHR30250:SF11">
    <property type="entry name" value="O-ANTIGEN TRANSPORTER-RELATED"/>
    <property type="match status" value="1"/>
</dbReference>
<protein>
    <recommendedName>
        <fullName evidence="9">Polysaccharide biosynthesis protein C-terminal domain-containing protein</fullName>
    </recommendedName>
</protein>
<feature type="transmembrane region" description="Helical" evidence="6">
    <location>
        <begin position="92"/>
        <end position="112"/>
    </location>
</feature>
<evidence type="ECO:0000256" key="5">
    <source>
        <dbReference type="ARBA" id="ARBA00023136"/>
    </source>
</evidence>
<evidence type="ECO:0008006" key="9">
    <source>
        <dbReference type="Google" id="ProtNLM"/>
    </source>
</evidence>
<sequence length="161" mass="18197">MMIGYLLPPEELSSYSVAVKIIESTFFLAQITLTIAMPKLVSSRLSSMKDYAKLTKKVVKELAIYAVISMISILIISKYIVMNVFYGKFDNLFEIVLFYCPAIVLVYFRVYLTRFLQIEDLVKFSLILHIVTALSNVILNLVLIKYMGVLGAALATSISYI</sequence>
<proteinExistence type="predicted"/>
<dbReference type="AlphaFoldDB" id="A0AA36UXB1"/>
<accession>A0AA36UXB1</accession>
<evidence type="ECO:0000313" key="7">
    <source>
        <dbReference type="EMBL" id="EGQ9138353.1"/>
    </source>
</evidence>
<dbReference type="GO" id="GO:0005886">
    <property type="term" value="C:plasma membrane"/>
    <property type="evidence" value="ECO:0007669"/>
    <property type="project" value="UniProtKB-SubCell"/>
</dbReference>
<evidence type="ECO:0000256" key="6">
    <source>
        <dbReference type="SAM" id="Phobius"/>
    </source>
</evidence>
<keyword evidence="4 6" id="KW-1133">Transmembrane helix</keyword>
<comment type="subcellular location">
    <subcellularLocation>
        <location evidence="1">Cell membrane</location>
        <topology evidence="1">Multi-pass membrane protein</topology>
    </subcellularLocation>
</comment>